<accession>A0A6H9Q7B7</accession>
<feature type="domain" description="Uroporphyrinogen decarboxylase (URO-D)" evidence="1">
    <location>
        <begin position="208"/>
        <end position="414"/>
    </location>
</feature>
<dbReference type="SUPFAM" id="SSF51726">
    <property type="entry name" value="UROD/MetE-like"/>
    <property type="match status" value="1"/>
</dbReference>
<dbReference type="GO" id="GO:0006779">
    <property type="term" value="P:porphyrin-containing compound biosynthetic process"/>
    <property type="evidence" value="ECO:0007669"/>
    <property type="project" value="InterPro"/>
</dbReference>
<dbReference type="InterPro" id="IPR000257">
    <property type="entry name" value="Uroporphyrinogen_deCOase"/>
</dbReference>
<dbReference type="Pfam" id="PF01208">
    <property type="entry name" value="URO-D"/>
    <property type="match status" value="1"/>
</dbReference>
<protein>
    <submittedName>
        <fullName evidence="2">Methyltransferase</fullName>
    </submittedName>
</protein>
<evidence type="ECO:0000313" key="3">
    <source>
        <dbReference type="Proteomes" id="UP000427825"/>
    </source>
</evidence>
<proteinExistence type="predicted"/>
<comment type="caution">
    <text evidence="2">The sequence shown here is derived from an EMBL/GenBank/DDBJ whole genome shotgun (WGS) entry which is preliminary data.</text>
</comment>
<name>A0A6H9Q7B7_9BACE</name>
<dbReference type="GO" id="GO:0008168">
    <property type="term" value="F:methyltransferase activity"/>
    <property type="evidence" value="ECO:0007669"/>
    <property type="project" value="UniProtKB-KW"/>
</dbReference>
<dbReference type="PANTHER" id="PTHR47099:SF1">
    <property type="entry name" value="METHYLCOBAMIDE:COM METHYLTRANSFERASE MTBA"/>
    <property type="match status" value="1"/>
</dbReference>
<reference evidence="2 3" key="1">
    <citation type="journal article" date="2019" name="Nat. Med.">
        <title>A library of human gut bacterial isolates paired with longitudinal multiomics data enables mechanistic microbiome research.</title>
        <authorList>
            <person name="Poyet M."/>
            <person name="Groussin M."/>
            <person name="Gibbons S.M."/>
            <person name="Avila-Pacheco J."/>
            <person name="Jiang X."/>
            <person name="Kearney S.M."/>
            <person name="Perrotta A.R."/>
            <person name="Berdy B."/>
            <person name="Zhao S."/>
            <person name="Lieberman T.D."/>
            <person name="Swanson P.K."/>
            <person name="Smith M."/>
            <person name="Roesemann S."/>
            <person name="Alexander J.E."/>
            <person name="Rich S.A."/>
            <person name="Livny J."/>
            <person name="Vlamakis H."/>
            <person name="Clish C."/>
            <person name="Bullock K."/>
            <person name="Deik A."/>
            <person name="Scott J."/>
            <person name="Pierce K.A."/>
            <person name="Xavier R.J."/>
            <person name="Alm E.J."/>
        </authorList>
    </citation>
    <scope>NUCLEOTIDE SEQUENCE [LARGE SCALE GENOMIC DNA]</scope>
    <source>
        <strain evidence="2 3">BIOML-A25</strain>
    </source>
</reference>
<evidence type="ECO:0000259" key="1">
    <source>
        <dbReference type="Pfam" id="PF01208"/>
    </source>
</evidence>
<sequence>MTAKERIQAALNHQSSDVIPVDFGATSVTGIHCKVVAALREHYGLEKHPVRVIEPFQMLGEIEPDLQEAIGVDCLPVFGPRNMFEIDETQLHLQRTPWGQDVMIASDIDFTPDKEGNVYIYAKGDRNYPPSAKMPSNCYFIDATVRQEFVDDDTLKVEDNLEEYGLLSDKDLQYYVQTVNIAASTGKAVVAAFGGTGLGDVAFIPGMGLTQPKGIRNISEWYMSTVMRKNFVHELFSRQTDIAIANYERLWKALGDKVDVVFTCGTDFGTQDSQFCSLDTFRELWLPYYQRMNNWIHEHTTWKIFKHSCGAVLPIIPGFIEAGFDILNPIQISAKAMDIQVLKQEFGKELVFWGGGIDTQRILPIATPDEVRTHVLHQCEILGKDGGFVFNAVHNIQANVPIENVVAMIETLKELRKIN</sequence>
<keyword evidence="2" id="KW-0489">Methyltransferase</keyword>
<organism evidence="2 3">
    <name type="scientific">Bacteroides caccae</name>
    <dbReference type="NCBI Taxonomy" id="47678"/>
    <lineage>
        <taxon>Bacteria</taxon>
        <taxon>Pseudomonadati</taxon>
        <taxon>Bacteroidota</taxon>
        <taxon>Bacteroidia</taxon>
        <taxon>Bacteroidales</taxon>
        <taxon>Bacteroidaceae</taxon>
        <taxon>Bacteroides</taxon>
    </lineage>
</organism>
<dbReference type="Gene3D" id="3.20.20.210">
    <property type="match status" value="1"/>
</dbReference>
<dbReference type="PANTHER" id="PTHR47099">
    <property type="entry name" value="METHYLCOBAMIDE:COM METHYLTRANSFERASE MTBA"/>
    <property type="match status" value="1"/>
</dbReference>
<evidence type="ECO:0000313" key="2">
    <source>
        <dbReference type="EMBL" id="KAA5474663.1"/>
    </source>
</evidence>
<keyword evidence="2" id="KW-0808">Transferase</keyword>
<dbReference type="InterPro" id="IPR052024">
    <property type="entry name" value="Methanogen_methyltrans"/>
</dbReference>
<dbReference type="InterPro" id="IPR038071">
    <property type="entry name" value="UROD/MetE-like_sf"/>
</dbReference>
<gene>
    <name evidence="2" type="ORF">F2Y39_15125</name>
</gene>
<dbReference type="AlphaFoldDB" id="A0A6H9Q7B7"/>
<dbReference type="EMBL" id="VVYJ01000009">
    <property type="protein sequence ID" value="KAA5474663.1"/>
    <property type="molecule type" value="Genomic_DNA"/>
</dbReference>
<dbReference type="GO" id="GO:0004853">
    <property type="term" value="F:uroporphyrinogen decarboxylase activity"/>
    <property type="evidence" value="ECO:0007669"/>
    <property type="project" value="InterPro"/>
</dbReference>
<dbReference type="RefSeq" id="WP_130056971.1">
    <property type="nucleotide sequence ID" value="NZ_CAXSUM010000001.1"/>
</dbReference>
<dbReference type="GO" id="GO:0032259">
    <property type="term" value="P:methylation"/>
    <property type="evidence" value="ECO:0007669"/>
    <property type="project" value="UniProtKB-KW"/>
</dbReference>
<dbReference type="Proteomes" id="UP000427825">
    <property type="component" value="Unassembled WGS sequence"/>
</dbReference>